<evidence type="ECO:0000313" key="5">
    <source>
        <dbReference type="EMBL" id="ELR12606.1"/>
    </source>
</evidence>
<feature type="domain" description="Methyltransferase type 11" evidence="4">
    <location>
        <begin position="47"/>
        <end position="136"/>
    </location>
</feature>
<dbReference type="InterPro" id="IPR013216">
    <property type="entry name" value="Methyltransf_11"/>
</dbReference>
<dbReference type="InterPro" id="IPR051052">
    <property type="entry name" value="Diverse_substrate_MTase"/>
</dbReference>
<dbReference type="GeneID" id="14913351"/>
<dbReference type="Proteomes" id="UP000011083">
    <property type="component" value="Unassembled WGS sequence"/>
</dbReference>
<keyword evidence="3 5" id="KW-0808">Transferase</keyword>
<dbReference type="OrthoDB" id="66144at2759"/>
<dbReference type="STRING" id="1257118.L8GKB1"/>
<dbReference type="AlphaFoldDB" id="L8GKB1"/>
<dbReference type="GO" id="GO:0008757">
    <property type="term" value="F:S-adenosylmethionine-dependent methyltransferase activity"/>
    <property type="evidence" value="ECO:0007669"/>
    <property type="project" value="InterPro"/>
</dbReference>
<evidence type="ECO:0000256" key="3">
    <source>
        <dbReference type="ARBA" id="ARBA00022679"/>
    </source>
</evidence>
<evidence type="ECO:0000259" key="4">
    <source>
        <dbReference type="Pfam" id="PF08241"/>
    </source>
</evidence>
<protein>
    <submittedName>
        <fullName evidence="5">Methyltransferase type 11, putative</fullName>
    </submittedName>
</protein>
<dbReference type="PANTHER" id="PTHR44942:SF4">
    <property type="entry name" value="METHYLTRANSFERASE TYPE 11 DOMAIN-CONTAINING PROTEIN"/>
    <property type="match status" value="1"/>
</dbReference>
<name>L8GKB1_ACACF</name>
<reference evidence="5 6" key="1">
    <citation type="journal article" date="2013" name="Genome Biol.">
        <title>Genome of Acanthamoeba castellanii highlights extensive lateral gene transfer and early evolution of tyrosine kinase signaling.</title>
        <authorList>
            <person name="Clarke M."/>
            <person name="Lohan A.J."/>
            <person name="Liu B."/>
            <person name="Lagkouvardos I."/>
            <person name="Roy S."/>
            <person name="Zafar N."/>
            <person name="Bertelli C."/>
            <person name="Schilde C."/>
            <person name="Kianianmomeni A."/>
            <person name="Burglin T.R."/>
            <person name="Frech C."/>
            <person name="Turcotte B."/>
            <person name="Kopec K.O."/>
            <person name="Synnott J.M."/>
            <person name="Choo C."/>
            <person name="Paponov I."/>
            <person name="Finkler A."/>
            <person name="Soon Heng Tan C."/>
            <person name="Hutchins A.P."/>
            <person name="Weinmeier T."/>
            <person name="Rattei T."/>
            <person name="Chu J.S."/>
            <person name="Gimenez G."/>
            <person name="Irimia M."/>
            <person name="Rigden D.J."/>
            <person name="Fitzpatrick D.A."/>
            <person name="Lorenzo-Morales J."/>
            <person name="Bateman A."/>
            <person name="Chiu C.H."/>
            <person name="Tang P."/>
            <person name="Hegemann P."/>
            <person name="Fromm H."/>
            <person name="Raoult D."/>
            <person name="Greub G."/>
            <person name="Miranda-Saavedra D."/>
            <person name="Chen N."/>
            <person name="Nash P."/>
            <person name="Ginger M.L."/>
            <person name="Horn M."/>
            <person name="Schaap P."/>
            <person name="Caler L."/>
            <person name="Loftus B."/>
        </authorList>
    </citation>
    <scope>NUCLEOTIDE SEQUENCE [LARGE SCALE GENOMIC DNA]</scope>
    <source>
        <strain evidence="5 6">Neff</strain>
    </source>
</reference>
<evidence type="ECO:0000313" key="6">
    <source>
        <dbReference type="Proteomes" id="UP000011083"/>
    </source>
</evidence>
<organism evidence="5 6">
    <name type="scientific">Acanthamoeba castellanii (strain ATCC 30010 / Neff)</name>
    <dbReference type="NCBI Taxonomy" id="1257118"/>
    <lineage>
        <taxon>Eukaryota</taxon>
        <taxon>Amoebozoa</taxon>
        <taxon>Discosea</taxon>
        <taxon>Longamoebia</taxon>
        <taxon>Centramoebida</taxon>
        <taxon>Acanthamoebidae</taxon>
        <taxon>Acanthamoeba</taxon>
    </lineage>
</organism>
<dbReference type="VEuPathDB" id="AmoebaDB:ACA1_091060"/>
<dbReference type="KEGG" id="acan:ACA1_091060"/>
<keyword evidence="2 5" id="KW-0489">Methyltransferase</keyword>
<evidence type="ECO:0000256" key="1">
    <source>
        <dbReference type="ARBA" id="ARBA00008361"/>
    </source>
</evidence>
<accession>L8GKB1</accession>
<dbReference type="EMBL" id="KB008103">
    <property type="protein sequence ID" value="ELR12606.1"/>
    <property type="molecule type" value="Genomic_DNA"/>
</dbReference>
<proteinExistence type="inferred from homology"/>
<sequence length="272" mass="30254">MAAIVKDTVGRFSNVVSDYVKYRPSYPPEVFELLRSEGVTTDHLVADIGAGTGIFTRMLVDQGFRVVAVEPNDEMRKAAEASLAAELSSGRLTSLGGKSEATGLADHAVDVIIAAQAFHWFSHDAAKVEFKRILKKKEDSGVKSQVFLIWNNFSSDAESGTELMRGYEDALIEYCIDYLKVAHGWVSKKGSPVLPKFFAEGELKKAAYVAQNNQRFDLEGLKGRCLSSSYAPKPDHPNYEPLMRRLEALFAQYNENGLVEFRYTTEVFYGTI</sequence>
<dbReference type="PANTHER" id="PTHR44942">
    <property type="entry name" value="METHYLTRANSF_11 DOMAIN-CONTAINING PROTEIN"/>
    <property type="match status" value="1"/>
</dbReference>
<dbReference type="SUPFAM" id="SSF53335">
    <property type="entry name" value="S-adenosyl-L-methionine-dependent methyltransferases"/>
    <property type="match status" value="1"/>
</dbReference>
<gene>
    <name evidence="5" type="ORF">ACA1_091060</name>
</gene>
<dbReference type="Pfam" id="PF08241">
    <property type="entry name" value="Methyltransf_11"/>
    <property type="match status" value="1"/>
</dbReference>
<keyword evidence="6" id="KW-1185">Reference proteome</keyword>
<dbReference type="Gene3D" id="3.40.50.150">
    <property type="entry name" value="Vaccinia Virus protein VP39"/>
    <property type="match status" value="1"/>
</dbReference>
<dbReference type="OMA" id="DYGTDYS"/>
<comment type="similarity">
    <text evidence="1">Belongs to the methyltransferase superfamily.</text>
</comment>
<evidence type="ECO:0000256" key="2">
    <source>
        <dbReference type="ARBA" id="ARBA00022603"/>
    </source>
</evidence>
<dbReference type="CDD" id="cd02440">
    <property type="entry name" value="AdoMet_MTases"/>
    <property type="match status" value="1"/>
</dbReference>
<dbReference type="InterPro" id="IPR029063">
    <property type="entry name" value="SAM-dependent_MTases_sf"/>
</dbReference>
<dbReference type="RefSeq" id="XP_004334619.1">
    <property type="nucleotide sequence ID" value="XM_004334571.1"/>
</dbReference>
<dbReference type="GO" id="GO:0032259">
    <property type="term" value="P:methylation"/>
    <property type="evidence" value="ECO:0007669"/>
    <property type="project" value="UniProtKB-KW"/>
</dbReference>